<gene>
    <name evidence="4" type="ORF">HO133_008433</name>
</gene>
<evidence type="ECO:0000313" key="5">
    <source>
        <dbReference type="Proteomes" id="UP000593566"/>
    </source>
</evidence>
<evidence type="ECO:0000259" key="3">
    <source>
        <dbReference type="Pfam" id="PF07859"/>
    </source>
</evidence>
<evidence type="ECO:0000259" key="2">
    <source>
        <dbReference type="Pfam" id="PF00326"/>
    </source>
</evidence>
<dbReference type="SUPFAM" id="SSF53474">
    <property type="entry name" value="alpha/beta-Hydrolases"/>
    <property type="match status" value="1"/>
</dbReference>
<reference evidence="4 5" key="1">
    <citation type="journal article" date="2020" name="Genomics">
        <title>Complete, high-quality genomes from long-read metagenomic sequencing of two wolf lichen thalli reveals enigmatic genome architecture.</title>
        <authorList>
            <person name="McKenzie S.K."/>
            <person name="Walston R.F."/>
            <person name="Allen J.L."/>
        </authorList>
    </citation>
    <scope>NUCLEOTIDE SEQUENCE [LARGE SCALE GENOMIC DNA]</scope>
    <source>
        <strain evidence="4">WasteWater1</strain>
    </source>
</reference>
<dbReference type="Proteomes" id="UP000593566">
    <property type="component" value="Unassembled WGS sequence"/>
</dbReference>
<sequence length="289" mass="31768">MTLSRKEVRPWQTRHLLDRGMLPVSLDYRLCPEINLVDGAMTDLRDAIAWARSELPTVAKSAGVLVDPYRIVLVGWSTGATLAMSLAWTTLAAGIEPPNAILAFYGPSDYEAKVWQEPRSGGYPLPTLTMSDIQSHLFANPVSYYIPPSKDAGLGGLVSGDPRSELVFATFHSRKMAQILLQGFTSSDRNDEDTDSHPSPSQITEISPLAQIRAGNYRVPTFILHGTEDDVVPVSQSVECEGALRAQGVPSGILTLKGKQHLFDLFLKPGTEEWERCVLPGYDFLAKWV</sequence>
<dbReference type="InterPro" id="IPR001375">
    <property type="entry name" value="Peptidase_S9_cat"/>
</dbReference>
<dbReference type="Pfam" id="PF00326">
    <property type="entry name" value="Peptidase_S9"/>
    <property type="match status" value="1"/>
</dbReference>
<dbReference type="GO" id="GO:0008236">
    <property type="term" value="F:serine-type peptidase activity"/>
    <property type="evidence" value="ECO:0007669"/>
    <property type="project" value="InterPro"/>
</dbReference>
<dbReference type="Pfam" id="PF07859">
    <property type="entry name" value="Abhydrolase_3"/>
    <property type="match status" value="1"/>
</dbReference>
<dbReference type="EMBL" id="JACCJB010000005">
    <property type="protein sequence ID" value="KAF6226992.1"/>
    <property type="molecule type" value="Genomic_DNA"/>
</dbReference>
<dbReference type="InterPro" id="IPR013094">
    <property type="entry name" value="AB_hydrolase_3"/>
</dbReference>
<dbReference type="InterPro" id="IPR029058">
    <property type="entry name" value="AB_hydrolase_fold"/>
</dbReference>
<dbReference type="InterPro" id="IPR050300">
    <property type="entry name" value="GDXG_lipolytic_enzyme"/>
</dbReference>
<dbReference type="RefSeq" id="XP_037155300.1">
    <property type="nucleotide sequence ID" value="XM_037299299.1"/>
</dbReference>
<evidence type="ECO:0000313" key="4">
    <source>
        <dbReference type="EMBL" id="KAF6226992.1"/>
    </source>
</evidence>
<dbReference type="Gene3D" id="3.40.50.1820">
    <property type="entry name" value="alpha/beta hydrolase"/>
    <property type="match status" value="1"/>
</dbReference>
<dbReference type="GO" id="GO:0006508">
    <property type="term" value="P:proteolysis"/>
    <property type="evidence" value="ECO:0007669"/>
    <property type="project" value="InterPro"/>
</dbReference>
<accession>A0A8H6CP37</accession>
<organism evidence="4 5">
    <name type="scientific">Letharia lupina</name>
    <dbReference type="NCBI Taxonomy" id="560253"/>
    <lineage>
        <taxon>Eukaryota</taxon>
        <taxon>Fungi</taxon>
        <taxon>Dikarya</taxon>
        <taxon>Ascomycota</taxon>
        <taxon>Pezizomycotina</taxon>
        <taxon>Lecanoromycetes</taxon>
        <taxon>OSLEUM clade</taxon>
        <taxon>Lecanoromycetidae</taxon>
        <taxon>Lecanorales</taxon>
        <taxon>Lecanorineae</taxon>
        <taxon>Parmeliaceae</taxon>
        <taxon>Letharia</taxon>
    </lineage>
</organism>
<feature type="domain" description="Alpha/beta hydrolase fold-3" evidence="3">
    <location>
        <begin position="23"/>
        <end position="112"/>
    </location>
</feature>
<feature type="domain" description="Peptidase S9 prolyl oligopeptidase catalytic" evidence="2">
    <location>
        <begin position="199"/>
        <end position="265"/>
    </location>
</feature>
<protein>
    <submittedName>
        <fullName evidence="4">Uncharacterized protein</fullName>
    </submittedName>
</protein>
<dbReference type="AlphaFoldDB" id="A0A8H6CP37"/>
<proteinExistence type="predicted"/>
<comment type="caution">
    <text evidence="4">The sequence shown here is derived from an EMBL/GenBank/DDBJ whole genome shotgun (WGS) entry which is preliminary data.</text>
</comment>
<keyword evidence="1" id="KW-0378">Hydrolase</keyword>
<evidence type="ECO:0000256" key="1">
    <source>
        <dbReference type="ARBA" id="ARBA00022801"/>
    </source>
</evidence>
<dbReference type="GeneID" id="59336829"/>
<keyword evidence="5" id="KW-1185">Reference proteome</keyword>
<name>A0A8H6CP37_9LECA</name>
<dbReference type="PANTHER" id="PTHR48081">
    <property type="entry name" value="AB HYDROLASE SUPERFAMILY PROTEIN C4A8.06C"/>
    <property type="match status" value="1"/>
</dbReference>